<accession>Q8GVR9</accession>
<reference evidence="3" key="3">
    <citation type="journal article" date="2005" name="PLoS Biol.">
        <title>The genomes of Oryza sativa: a history of duplications.</title>
        <authorList>
            <person name="Yu J."/>
            <person name="Wang J."/>
            <person name="Lin W."/>
            <person name="Li S."/>
            <person name="Li H."/>
            <person name="Zhou J."/>
            <person name="Ni P."/>
            <person name="Dong W."/>
            <person name="Hu S."/>
            <person name="Zeng C."/>
            <person name="Zhang J."/>
            <person name="Zhang Y."/>
            <person name="Li R."/>
            <person name="Xu Z."/>
            <person name="Li S."/>
            <person name="Li X."/>
            <person name="Zheng H."/>
            <person name="Cong L."/>
            <person name="Lin L."/>
            <person name="Yin J."/>
            <person name="Geng J."/>
            <person name="Li G."/>
            <person name="Shi J."/>
            <person name="Liu J."/>
            <person name="Lv H."/>
            <person name="Li J."/>
            <person name="Wang J."/>
            <person name="Deng Y."/>
            <person name="Ran L."/>
            <person name="Shi X."/>
            <person name="Wang X."/>
            <person name="Wu Q."/>
            <person name="Li C."/>
            <person name="Ren X."/>
            <person name="Wang J."/>
            <person name="Wang X."/>
            <person name="Li D."/>
            <person name="Liu D."/>
            <person name="Zhang X."/>
            <person name="Ji Z."/>
            <person name="Zhao W."/>
            <person name="Sun Y."/>
            <person name="Zhang Z."/>
            <person name="Bao J."/>
            <person name="Han Y."/>
            <person name="Dong L."/>
            <person name="Ji J."/>
            <person name="Chen P."/>
            <person name="Wu S."/>
            <person name="Liu J."/>
            <person name="Xiao Y."/>
            <person name="Bu D."/>
            <person name="Tan J."/>
            <person name="Yang L."/>
            <person name="Ye C."/>
            <person name="Zhang J."/>
            <person name="Xu J."/>
            <person name="Zhou Y."/>
            <person name="Yu Y."/>
            <person name="Zhang B."/>
            <person name="Zhuang S."/>
            <person name="Wei H."/>
            <person name="Liu B."/>
            <person name="Lei M."/>
            <person name="Yu H."/>
            <person name="Li Y."/>
            <person name="Xu H."/>
            <person name="Wei S."/>
            <person name="He X."/>
            <person name="Fang L."/>
            <person name="Zhang Z."/>
            <person name="Zhang Y."/>
            <person name="Huang X."/>
            <person name="Su Z."/>
            <person name="Tong W."/>
            <person name="Li J."/>
            <person name="Tong Z."/>
            <person name="Li S."/>
            <person name="Ye J."/>
            <person name="Wang L."/>
            <person name="Fang L."/>
            <person name="Lei T."/>
            <person name="Chen C."/>
            <person name="Chen H."/>
            <person name="Xu Z."/>
            <person name="Li H."/>
            <person name="Huang H."/>
            <person name="Zhang F."/>
            <person name="Xu H."/>
            <person name="Li N."/>
            <person name="Zhao C."/>
            <person name="Li S."/>
            <person name="Dong L."/>
            <person name="Huang Y."/>
            <person name="Li L."/>
            <person name="Xi Y."/>
            <person name="Qi Q."/>
            <person name="Li W."/>
            <person name="Zhang B."/>
            <person name="Hu W."/>
            <person name="Zhang Y."/>
            <person name="Tian X."/>
            <person name="Jiao Y."/>
            <person name="Liang X."/>
            <person name="Jin J."/>
            <person name="Gao L."/>
            <person name="Zheng W."/>
            <person name="Hao B."/>
            <person name="Liu S."/>
            <person name="Wang W."/>
            <person name="Yuan L."/>
            <person name="Cao M."/>
            <person name="McDermott J."/>
            <person name="Samudrala R."/>
            <person name="Wang J."/>
            <person name="Wong G.K."/>
            <person name="Yang H."/>
        </authorList>
    </citation>
    <scope>NUCLEOTIDE SEQUENCE [LARGE SCALE GENOMIC DNA]</scope>
</reference>
<gene>
    <name evidence="2" type="primary">P0434A03.124</name>
    <name evidence="3" type="ORF">OsJ_24241</name>
</gene>
<accession>B9FX73</accession>
<evidence type="ECO:0000313" key="4">
    <source>
        <dbReference type="Proteomes" id="UP000000763"/>
    </source>
</evidence>
<evidence type="ECO:0000313" key="3">
    <source>
        <dbReference type="EMBL" id="EEE67160.1"/>
    </source>
</evidence>
<reference evidence="4" key="2">
    <citation type="journal article" date="2005" name="Nature">
        <title>The map-based sequence of the rice genome.</title>
        <authorList>
            <consortium name="International rice genome sequencing project (IRGSP)"/>
            <person name="Matsumoto T."/>
            <person name="Wu J."/>
            <person name="Kanamori H."/>
            <person name="Katayose Y."/>
            <person name="Fujisawa M."/>
            <person name="Namiki N."/>
            <person name="Mizuno H."/>
            <person name="Yamamoto K."/>
            <person name="Antonio B.A."/>
            <person name="Baba T."/>
            <person name="Sakata K."/>
            <person name="Nagamura Y."/>
            <person name="Aoki H."/>
            <person name="Arikawa K."/>
            <person name="Arita K."/>
            <person name="Bito T."/>
            <person name="Chiden Y."/>
            <person name="Fujitsuka N."/>
            <person name="Fukunaka R."/>
            <person name="Hamada M."/>
            <person name="Harada C."/>
            <person name="Hayashi A."/>
            <person name="Hijishita S."/>
            <person name="Honda M."/>
            <person name="Hosokawa S."/>
            <person name="Ichikawa Y."/>
            <person name="Idonuma A."/>
            <person name="Iijima M."/>
            <person name="Ikeda M."/>
            <person name="Ikeno M."/>
            <person name="Ito K."/>
            <person name="Ito S."/>
            <person name="Ito T."/>
            <person name="Ito Y."/>
            <person name="Ito Y."/>
            <person name="Iwabuchi A."/>
            <person name="Kamiya K."/>
            <person name="Karasawa W."/>
            <person name="Kurita K."/>
            <person name="Katagiri S."/>
            <person name="Kikuta A."/>
            <person name="Kobayashi H."/>
            <person name="Kobayashi N."/>
            <person name="Machita K."/>
            <person name="Maehara T."/>
            <person name="Masukawa M."/>
            <person name="Mizubayashi T."/>
            <person name="Mukai Y."/>
            <person name="Nagasaki H."/>
            <person name="Nagata Y."/>
            <person name="Naito S."/>
            <person name="Nakashima M."/>
            <person name="Nakama Y."/>
            <person name="Nakamichi Y."/>
            <person name="Nakamura M."/>
            <person name="Meguro A."/>
            <person name="Negishi M."/>
            <person name="Ohta I."/>
            <person name="Ohta T."/>
            <person name="Okamoto M."/>
            <person name="Ono N."/>
            <person name="Saji S."/>
            <person name="Sakaguchi M."/>
            <person name="Sakai K."/>
            <person name="Shibata M."/>
            <person name="Shimokawa T."/>
            <person name="Song J."/>
            <person name="Takazaki Y."/>
            <person name="Terasawa K."/>
            <person name="Tsugane M."/>
            <person name="Tsuji K."/>
            <person name="Ueda S."/>
            <person name="Waki K."/>
            <person name="Yamagata H."/>
            <person name="Yamamoto M."/>
            <person name="Yamamoto S."/>
            <person name="Yamane H."/>
            <person name="Yoshiki S."/>
            <person name="Yoshihara R."/>
            <person name="Yukawa K."/>
            <person name="Zhong H."/>
            <person name="Yano M."/>
            <person name="Yuan Q."/>
            <person name="Ouyang S."/>
            <person name="Liu J."/>
            <person name="Jones K.M."/>
            <person name="Gansberger K."/>
            <person name="Moffat K."/>
            <person name="Hill J."/>
            <person name="Bera J."/>
            <person name="Fadrosh D."/>
            <person name="Jin S."/>
            <person name="Johri S."/>
            <person name="Kim M."/>
            <person name="Overton L."/>
            <person name="Reardon M."/>
            <person name="Tsitrin T."/>
            <person name="Vuong H."/>
            <person name="Weaver B."/>
            <person name="Ciecko A."/>
            <person name="Tallon L."/>
            <person name="Jackson J."/>
            <person name="Pai G."/>
            <person name="Aken S.V."/>
            <person name="Utterback T."/>
            <person name="Reidmuller S."/>
            <person name="Feldblyum T."/>
            <person name="Hsiao J."/>
            <person name="Zismann V."/>
            <person name="Iobst S."/>
            <person name="de Vazeille A.R."/>
            <person name="Buell C.R."/>
            <person name="Ying K."/>
            <person name="Li Y."/>
            <person name="Lu T."/>
            <person name="Huang Y."/>
            <person name="Zhao Q."/>
            <person name="Feng Q."/>
            <person name="Zhang L."/>
            <person name="Zhu J."/>
            <person name="Weng Q."/>
            <person name="Mu J."/>
            <person name="Lu Y."/>
            <person name="Fan D."/>
            <person name="Liu Y."/>
            <person name="Guan J."/>
            <person name="Zhang Y."/>
            <person name="Yu S."/>
            <person name="Liu X."/>
            <person name="Zhang Y."/>
            <person name="Hong G."/>
            <person name="Han B."/>
            <person name="Choisne N."/>
            <person name="Demange N."/>
            <person name="Orjeda G."/>
            <person name="Samain S."/>
            <person name="Cattolico L."/>
            <person name="Pelletier E."/>
            <person name="Couloux A."/>
            <person name="Segurens B."/>
            <person name="Wincker P."/>
            <person name="D'Hont A."/>
            <person name="Scarpelli C."/>
            <person name="Weissenbach J."/>
            <person name="Salanoubat M."/>
            <person name="Quetier F."/>
            <person name="Yu Y."/>
            <person name="Kim H.R."/>
            <person name="Rambo T."/>
            <person name="Currie J."/>
            <person name="Collura K."/>
            <person name="Luo M."/>
            <person name="Yang T."/>
            <person name="Ammiraju J.S.S."/>
            <person name="Engler F."/>
            <person name="Soderlund C."/>
            <person name="Wing R.A."/>
            <person name="Palmer L.E."/>
            <person name="de la Bastide M."/>
            <person name="Spiegel L."/>
            <person name="Nascimento L."/>
            <person name="Zutavern T."/>
            <person name="O'Shaughnessy A."/>
            <person name="Dike S."/>
            <person name="Dedhia N."/>
            <person name="Preston R."/>
            <person name="Balija V."/>
            <person name="McCombie W.R."/>
            <person name="Chow T."/>
            <person name="Chen H."/>
            <person name="Chung M."/>
            <person name="Chen C."/>
            <person name="Shaw J."/>
            <person name="Wu H."/>
            <person name="Hsiao K."/>
            <person name="Chao Y."/>
            <person name="Chu M."/>
            <person name="Cheng C."/>
            <person name="Hour A."/>
            <person name="Lee P."/>
            <person name="Lin S."/>
            <person name="Lin Y."/>
            <person name="Liou J."/>
            <person name="Liu S."/>
            <person name="Hsing Y."/>
            <person name="Raghuvanshi S."/>
            <person name="Mohanty A."/>
            <person name="Bharti A.K."/>
            <person name="Gaur A."/>
            <person name="Gupta V."/>
            <person name="Kumar D."/>
            <person name="Ravi V."/>
            <person name="Vij S."/>
            <person name="Kapur A."/>
            <person name="Khurana P."/>
            <person name="Khurana P."/>
            <person name="Khurana J.P."/>
            <person name="Tyagi A.K."/>
            <person name="Gaikwad K."/>
            <person name="Singh A."/>
            <person name="Dalal V."/>
            <person name="Srivastava S."/>
            <person name="Dixit A."/>
            <person name="Pal A.K."/>
            <person name="Ghazi I.A."/>
            <person name="Yadav M."/>
            <person name="Pandit A."/>
            <person name="Bhargava A."/>
            <person name="Sureshbabu K."/>
            <person name="Batra K."/>
            <person name="Sharma T.R."/>
            <person name="Mohapatra T."/>
            <person name="Singh N.K."/>
            <person name="Messing J."/>
            <person name="Nelson A.B."/>
            <person name="Fuks G."/>
            <person name="Kavchok S."/>
            <person name="Keizer G."/>
            <person name="Linton E."/>
            <person name="Llaca V."/>
            <person name="Song R."/>
            <person name="Tanyolac B."/>
            <person name="Young S."/>
            <person name="Ho-Il K."/>
            <person name="Hahn J.H."/>
            <person name="Sangsakoo G."/>
            <person name="Vanavichit A."/>
            <person name="de Mattos Luiz.A.T."/>
            <person name="Zimmer P.D."/>
            <person name="Malone G."/>
            <person name="Dellagostin O."/>
            <person name="de Oliveira A.C."/>
            <person name="Bevan M."/>
            <person name="Bancroft I."/>
            <person name="Minx P."/>
            <person name="Cordum H."/>
            <person name="Wilson R."/>
            <person name="Cheng Z."/>
            <person name="Jin W."/>
            <person name="Jiang J."/>
            <person name="Leong S.A."/>
            <person name="Iwama H."/>
            <person name="Gojobori T."/>
            <person name="Itoh T."/>
            <person name="Niimura Y."/>
            <person name="Fujii Y."/>
            <person name="Habara T."/>
            <person name="Sakai H."/>
            <person name="Sato Y."/>
            <person name="Wilson G."/>
            <person name="Kumar K."/>
            <person name="McCouch S."/>
            <person name="Juretic N."/>
            <person name="Hoen D."/>
            <person name="Wright S."/>
            <person name="Bruskiewich R."/>
            <person name="Bureau T."/>
            <person name="Miyao A."/>
            <person name="Hirochika H."/>
            <person name="Nishikawa T."/>
            <person name="Kadowaki K."/>
            <person name="Sugiura M."/>
            <person name="Burr B."/>
            <person name="Sasaki T."/>
        </authorList>
    </citation>
    <scope>NUCLEOTIDE SEQUENCE [LARGE SCALE GENOMIC DNA]</scope>
    <source>
        <strain evidence="4">cv. Nipponbare</strain>
    </source>
</reference>
<dbReference type="EMBL" id="CM000144">
    <property type="protein sequence ID" value="EEE67160.1"/>
    <property type="molecule type" value="Genomic_DNA"/>
</dbReference>
<sequence>MATNNGGEEMKVESGVVGEVGGEEEGDGAEEEEEVRQVPGRRVVKQRWRLPAVDPATWIPTTATDGETFYKKNTPFRSLKSVRADELEKLREEPNSNNTRPAWFRALEPRDSLGPAPLFCGTDSLSRLHRSRAMAPRYRLDPAVQSCGTGSVAHPGST</sequence>
<protein>
    <submittedName>
        <fullName evidence="3">Uncharacterized protein</fullName>
    </submittedName>
</protein>
<name>Q8GVR9_ORYSJ</name>
<organism evidence="3">
    <name type="scientific">Oryza sativa subsp. japonica</name>
    <name type="common">Rice</name>
    <dbReference type="NCBI Taxonomy" id="39947"/>
    <lineage>
        <taxon>Eukaryota</taxon>
        <taxon>Viridiplantae</taxon>
        <taxon>Streptophyta</taxon>
        <taxon>Embryophyta</taxon>
        <taxon>Tracheophyta</taxon>
        <taxon>Spermatophyta</taxon>
        <taxon>Magnoliopsida</taxon>
        <taxon>Liliopsida</taxon>
        <taxon>Poales</taxon>
        <taxon>Poaceae</taxon>
        <taxon>BOP clade</taxon>
        <taxon>Oryzoideae</taxon>
        <taxon>Oryzeae</taxon>
        <taxon>Oryzinae</taxon>
        <taxon>Oryza</taxon>
        <taxon>Oryza sativa</taxon>
    </lineage>
</organism>
<dbReference type="EMBL" id="AP004299">
    <property type="protein sequence ID" value="BAC45125.1"/>
    <property type="molecule type" value="Genomic_DNA"/>
</dbReference>
<evidence type="ECO:0000256" key="1">
    <source>
        <dbReference type="SAM" id="MobiDB-lite"/>
    </source>
</evidence>
<dbReference type="AlphaFoldDB" id="Q8GVR9"/>
<reference evidence="4" key="4">
    <citation type="journal article" date="2008" name="Nucleic Acids Res.">
        <title>The rice annotation project database (RAP-DB): 2008 update.</title>
        <authorList>
            <consortium name="The rice annotation project (RAP)"/>
        </authorList>
    </citation>
    <scope>GENOME REANNOTATION</scope>
    <source>
        <strain evidence="4">cv. Nipponbare</strain>
    </source>
</reference>
<dbReference type="Proteomes" id="UP000000763">
    <property type="component" value="Chromosome 7"/>
</dbReference>
<evidence type="ECO:0000313" key="2">
    <source>
        <dbReference type="EMBL" id="BAC45125.1"/>
    </source>
</evidence>
<feature type="region of interest" description="Disordered" evidence="1">
    <location>
        <begin position="1"/>
        <end position="40"/>
    </location>
</feature>
<dbReference type="Proteomes" id="UP000007752">
    <property type="component" value="Chromosome 7"/>
</dbReference>
<reference evidence="2" key="1">
    <citation type="submission" date="2001-10" db="EMBL/GenBank/DDBJ databases">
        <title>Oryza sativa nipponbare(GA3) genomic DNA, chromosome 7, PAC clone:P0434A03.</title>
        <authorList>
            <person name="Sasaki T."/>
            <person name="Matsumoto T."/>
            <person name="Yamamoto K."/>
        </authorList>
    </citation>
    <scope>NUCLEOTIDE SEQUENCE</scope>
</reference>
<reference evidence="3" key="5">
    <citation type="submission" date="2008-12" db="EMBL/GenBank/DDBJ databases">
        <title>Improved gene annotation of the rice (Oryza sativa) genomes.</title>
        <authorList>
            <person name="Wang J."/>
            <person name="Li R."/>
            <person name="Fan W."/>
            <person name="Huang Q."/>
            <person name="Zhang J."/>
            <person name="Zhou Y."/>
            <person name="Hu Y."/>
            <person name="Zi S."/>
            <person name="Li J."/>
            <person name="Ni P."/>
            <person name="Zheng H."/>
            <person name="Zhang Y."/>
            <person name="Zhao M."/>
            <person name="Hao Q."/>
            <person name="McDermott J."/>
            <person name="Samudrala R."/>
            <person name="Kristiansen K."/>
            <person name="Wong G.K.-S."/>
        </authorList>
    </citation>
    <scope>NUCLEOTIDE SEQUENCE</scope>
</reference>
<proteinExistence type="predicted"/>
<feature type="compositionally biased region" description="Acidic residues" evidence="1">
    <location>
        <begin position="21"/>
        <end position="34"/>
    </location>
</feature>